<name>A0AAV4UCV3_CAEEX</name>
<sequence>MQSLASRCSQSRYLKALPNVGQPLPLRAKQVAMVVPERSYYEGCVCLPDGMAERGMLHLSRVACHSPWGLWQPATTNIHLT</sequence>
<dbReference type="EMBL" id="BPLR01012660">
    <property type="protein sequence ID" value="GIY55623.1"/>
    <property type="molecule type" value="Genomic_DNA"/>
</dbReference>
<gene>
    <name evidence="1" type="ORF">CEXT_755081</name>
</gene>
<organism evidence="1 2">
    <name type="scientific">Caerostris extrusa</name>
    <name type="common">Bark spider</name>
    <name type="synonym">Caerostris bankana</name>
    <dbReference type="NCBI Taxonomy" id="172846"/>
    <lineage>
        <taxon>Eukaryota</taxon>
        <taxon>Metazoa</taxon>
        <taxon>Ecdysozoa</taxon>
        <taxon>Arthropoda</taxon>
        <taxon>Chelicerata</taxon>
        <taxon>Arachnida</taxon>
        <taxon>Araneae</taxon>
        <taxon>Araneomorphae</taxon>
        <taxon>Entelegynae</taxon>
        <taxon>Araneoidea</taxon>
        <taxon>Araneidae</taxon>
        <taxon>Caerostris</taxon>
    </lineage>
</organism>
<comment type="caution">
    <text evidence="1">The sequence shown here is derived from an EMBL/GenBank/DDBJ whole genome shotgun (WGS) entry which is preliminary data.</text>
</comment>
<proteinExistence type="predicted"/>
<dbReference type="AlphaFoldDB" id="A0AAV4UCV3"/>
<accession>A0AAV4UCV3</accession>
<protein>
    <submittedName>
        <fullName evidence="1">Uncharacterized protein</fullName>
    </submittedName>
</protein>
<evidence type="ECO:0000313" key="1">
    <source>
        <dbReference type="EMBL" id="GIY55623.1"/>
    </source>
</evidence>
<reference evidence="1 2" key="1">
    <citation type="submission" date="2021-06" db="EMBL/GenBank/DDBJ databases">
        <title>Caerostris extrusa draft genome.</title>
        <authorList>
            <person name="Kono N."/>
            <person name="Arakawa K."/>
        </authorList>
    </citation>
    <scope>NUCLEOTIDE SEQUENCE [LARGE SCALE GENOMIC DNA]</scope>
</reference>
<keyword evidence="2" id="KW-1185">Reference proteome</keyword>
<evidence type="ECO:0000313" key="2">
    <source>
        <dbReference type="Proteomes" id="UP001054945"/>
    </source>
</evidence>
<dbReference type="Proteomes" id="UP001054945">
    <property type="component" value="Unassembled WGS sequence"/>
</dbReference>